<gene>
    <name evidence="1" type="ORF">SAMN05216561_10644</name>
</gene>
<dbReference type="STRING" id="1005945.SAMN05216561_10644"/>
<sequence>MYESQMTVQPRQPLVMRWIPVRTPTGRTVMESCWLRASDVAVATAATSVQIHHAA</sequence>
<evidence type="ECO:0000313" key="2">
    <source>
        <dbReference type="Proteomes" id="UP000198649"/>
    </source>
</evidence>
<organism evidence="1 2">
    <name type="scientific">Nocardioides psychrotolerans</name>
    <dbReference type="NCBI Taxonomy" id="1005945"/>
    <lineage>
        <taxon>Bacteria</taxon>
        <taxon>Bacillati</taxon>
        <taxon>Actinomycetota</taxon>
        <taxon>Actinomycetes</taxon>
        <taxon>Propionibacteriales</taxon>
        <taxon>Nocardioidaceae</taxon>
        <taxon>Nocardioides</taxon>
    </lineage>
</organism>
<accession>A0A1I3G9W3</accession>
<protein>
    <submittedName>
        <fullName evidence="1">Uncharacterized protein</fullName>
    </submittedName>
</protein>
<dbReference type="AlphaFoldDB" id="A0A1I3G9W3"/>
<name>A0A1I3G9W3_9ACTN</name>
<dbReference type="EMBL" id="FOQG01000006">
    <property type="protein sequence ID" value="SFI20243.1"/>
    <property type="molecule type" value="Genomic_DNA"/>
</dbReference>
<evidence type="ECO:0000313" key="1">
    <source>
        <dbReference type="EMBL" id="SFI20243.1"/>
    </source>
</evidence>
<proteinExistence type="predicted"/>
<reference evidence="1 2" key="1">
    <citation type="submission" date="2016-10" db="EMBL/GenBank/DDBJ databases">
        <authorList>
            <person name="de Groot N.N."/>
        </authorList>
    </citation>
    <scope>NUCLEOTIDE SEQUENCE [LARGE SCALE GENOMIC DNA]</scope>
    <source>
        <strain evidence="1 2">CGMCC 1.11156</strain>
    </source>
</reference>
<keyword evidence="2" id="KW-1185">Reference proteome</keyword>
<dbReference type="Proteomes" id="UP000198649">
    <property type="component" value="Unassembled WGS sequence"/>
</dbReference>